<protein>
    <submittedName>
        <fullName evidence="2">Alpha/beta fold hydrolase</fullName>
    </submittedName>
</protein>
<dbReference type="PANTHER" id="PTHR37017">
    <property type="entry name" value="AB HYDROLASE-1 DOMAIN-CONTAINING PROTEIN-RELATED"/>
    <property type="match status" value="1"/>
</dbReference>
<keyword evidence="3" id="KW-1185">Reference proteome</keyword>
<dbReference type="InterPro" id="IPR052897">
    <property type="entry name" value="Sec-Metab_Biosynth_Hydrolase"/>
</dbReference>
<reference evidence="2 3" key="1">
    <citation type="submission" date="2022-10" db="EMBL/GenBank/DDBJ databases">
        <title>Defluviimonas sp. nov., isolated from ocean surface water.</title>
        <authorList>
            <person name="He W."/>
            <person name="Wang L."/>
            <person name="Zhang D.-F."/>
        </authorList>
    </citation>
    <scope>NUCLEOTIDE SEQUENCE [LARGE SCALE GENOMIC DNA]</scope>
    <source>
        <strain evidence="2 3">WL0002</strain>
    </source>
</reference>
<dbReference type="RefSeq" id="WP_263734449.1">
    <property type="nucleotide sequence ID" value="NZ_JAOWKY010000002.1"/>
</dbReference>
<dbReference type="GO" id="GO:0016787">
    <property type="term" value="F:hydrolase activity"/>
    <property type="evidence" value="ECO:0007669"/>
    <property type="project" value="UniProtKB-KW"/>
</dbReference>
<name>A0ABT2ZCC2_9RHOB</name>
<evidence type="ECO:0000313" key="3">
    <source>
        <dbReference type="Proteomes" id="UP001652542"/>
    </source>
</evidence>
<proteinExistence type="predicted"/>
<sequence length="241" mass="25567">MSHFTLVHGSCHGAWCWAEVIAALTRLGHSARAIDLPAHGADRTPPGEATLDRYAAAILGAIDKPTILVGHSAGGFPVTLAASLAPEKITRLIYLCAYVPALGQSIIDLRRAGPRQPLKGVVKADPGGVTYHADPAGARRTFFHDCPEDKAAAAVRLLGPEPIAPQATPLPPGLETPPHPRHYILCEDDRTIPPEYQADMARPFGRAVTRLPSGHSPFLTAPARLARLLDLLATEAPSLVP</sequence>
<comment type="caution">
    <text evidence="2">The sequence shown here is derived from an EMBL/GenBank/DDBJ whole genome shotgun (WGS) entry which is preliminary data.</text>
</comment>
<dbReference type="EMBL" id="JAOWKY010000002">
    <property type="protein sequence ID" value="MCV2868782.1"/>
    <property type="molecule type" value="Genomic_DNA"/>
</dbReference>
<dbReference type="InterPro" id="IPR029058">
    <property type="entry name" value="AB_hydrolase_fold"/>
</dbReference>
<dbReference type="InterPro" id="IPR000073">
    <property type="entry name" value="AB_hydrolase_1"/>
</dbReference>
<dbReference type="Proteomes" id="UP001652542">
    <property type="component" value="Unassembled WGS sequence"/>
</dbReference>
<dbReference type="PANTHER" id="PTHR37017:SF11">
    <property type="entry name" value="ESTERASE_LIPASE_THIOESTERASE DOMAIN-CONTAINING PROTEIN"/>
    <property type="match status" value="1"/>
</dbReference>
<evidence type="ECO:0000313" key="2">
    <source>
        <dbReference type="EMBL" id="MCV2868782.1"/>
    </source>
</evidence>
<keyword evidence="2" id="KW-0378">Hydrolase</keyword>
<organism evidence="2 3">
    <name type="scientific">Albidovulum marisflavi</name>
    <dbReference type="NCBI Taxonomy" id="2984159"/>
    <lineage>
        <taxon>Bacteria</taxon>
        <taxon>Pseudomonadati</taxon>
        <taxon>Pseudomonadota</taxon>
        <taxon>Alphaproteobacteria</taxon>
        <taxon>Rhodobacterales</taxon>
        <taxon>Paracoccaceae</taxon>
        <taxon>Albidovulum</taxon>
    </lineage>
</organism>
<dbReference type="Pfam" id="PF12697">
    <property type="entry name" value="Abhydrolase_6"/>
    <property type="match status" value="1"/>
</dbReference>
<feature type="domain" description="AB hydrolase-1" evidence="1">
    <location>
        <begin position="6"/>
        <end position="227"/>
    </location>
</feature>
<accession>A0ABT2ZCC2</accession>
<evidence type="ECO:0000259" key="1">
    <source>
        <dbReference type="Pfam" id="PF12697"/>
    </source>
</evidence>
<dbReference type="Gene3D" id="3.40.50.1820">
    <property type="entry name" value="alpha/beta hydrolase"/>
    <property type="match status" value="1"/>
</dbReference>
<gene>
    <name evidence="2" type="ORF">OEW28_09095</name>
</gene>
<dbReference type="SUPFAM" id="SSF53474">
    <property type="entry name" value="alpha/beta-Hydrolases"/>
    <property type="match status" value="1"/>
</dbReference>